<dbReference type="Proteomes" id="UP000292262">
    <property type="component" value="Unassembled WGS sequence"/>
</dbReference>
<organism evidence="2 3">
    <name type="scientific">Aquimarina brevivitae</name>
    <dbReference type="NCBI Taxonomy" id="323412"/>
    <lineage>
        <taxon>Bacteria</taxon>
        <taxon>Pseudomonadati</taxon>
        <taxon>Bacteroidota</taxon>
        <taxon>Flavobacteriia</taxon>
        <taxon>Flavobacteriales</taxon>
        <taxon>Flavobacteriaceae</taxon>
        <taxon>Aquimarina</taxon>
    </lineage>
</organism>
<dbReference type="OrthoDB" id="1361104at2"/>
<sequence length="124" mass="14192">MMTLKSFMFVIALLFFTSVQDKTQLVGKWVDEERNISYEFEADNTIIFEQQGISVLVTSYTLTEGNPMQAVFTMEQGAVTMDIPAVIQIVDEETLWIEQFAPGTTPTNFSDRPYQKHILKKVTK</sequence>
<feature type="chain" id="PRO_5020976829" description="Lipocalin-like protein" evidence="1">
    <location>
        <begin position="22"/>
        <end position="124"/>
    </location>
</feature>
<dbReference type="AlphaFoldDB" id="A0A4Q7P0Q2"/>
<gene>
    <name evidence="2" type="ORF">EV197_1961</name>
</gene>
<protein>
    <recommendedName>
        <fullName evidence="4">Lipocalin-like protein</fullName>
    </recommendedName>
</protein>
<name>A0A4Q7P0Q2_9FLAO</name>
<dbReference type="RefSeq" id="WP_130286517.1">
    <property type="nucleotide sequence ID" value="NZ_SGXE01000002.1"/>
</dbReference>
<evidence type="ECO:0000313" key="2">
    <source>
        <dbReference type="EMBL" id="RZS93383.1"/>
    </source>
</evidence>
<evidence type="ECO:0000256" key="1">
    <source>
        <dbReference type="SAM" id="SignalP"/>
    </source>
</evidence>
<feature type="signal peptide" evidence="1">
    <location>
        <begin position="1"/>
        <end position="21"/>
    </location>
</feature>
<reference evidence="2 3" key="1">
    <citation type="submission" date="2019-02" db="EMBL/GenBank/DDBJ databases">
        <title>Genomic Encyclopedia of Type Strains, Phase IV (KMG-IV): sequencing the most valuable type-strain genomes for metagenomic binning, comparative biology and taxonomic classification.</title>
        <authorList>
            <person name="Goeker M."/>
        </authorList>
    </citation>
    <scope>NUCLEOTIDE SEQUENCE [LARGE SCALE GENOMIC DNA]</scope>
    <source>
        <strain evidence="2 3">DSM 17196</strain>
    </source>
</reference>
<proteinExistence type="predicted"/>
<evidence type="ECO:0008006" key="4">
    <source>
        <dbReference type="Google" id="ProtNLM"/>
    </source>
</evidence>
<evidence type="ECO:0000313" key="3">
    <source>
        <dbReference type="Proteomes" id="UP000292262"/>
    </source>
</evidence>
<keyword evidence="1" id="KW-0732">Signal</keyword>
<comment type="caution">
    <text evidence="2">The sequence shown here is derived from an EMBL/GenBank/DDBJ whole genome shotgun (WGS) entry which is preliminary data.</text>
</comment>
<accession>A0A4Q7P0Q2</accession>
<keyword evidence="3" id="KW-1185">Reference proteome</keyword>
<dbReference type="EMBL" id="SGXE01000002">
    <property type="protein sequence ID" value="RZS93383.1"/>
    <property type="molecule type" value="Genomic_DNA"/>
</dbReference>